<reference evidence="13" key="1">
    <citation type="submission" date="2008-06" db="EMBL/GenBank/DDBJ databases">
        <title>Complete sequence of Chlorobium phaeobacteroides BS1.</title>
        <authorList>
            <consortium name="US DOE Joint Genome Institute"/>
            <person name="Lucas S."/>
            <person name="Copeland A."/>
            <person name="Lapidus A."/>
            <person name="Glavina del Rio T."/>
            <person name="Dalin E."/>
            <person name="Tice H."/>
            <person name="Bruce D."/>
            <person name="Goodwin L."/>
            <person name="Pitluck S."/>
            <person name="Schmutz J."/>
            <person name="Larimer F."/>
            <person name="Land M."/>
            <person name="Hauser L."/>
            <person name="Kyrpides N."/>
            <person name="Ovchinnikova G."/>
            <person name="Li T."/>
            <person name="Liu Z."/>
            <person name="Zhao F."/>
            <person name="Overmann J."/>
            <person name="Bryant D.A."/>
            <person name="Richardson P."/>
        </authorList>
    </citation>
    <scope>NUCLEOTIDE SEQUENCE [LARGE SCALE GENOMIC DNA]</scope>
    <source>
        <strain evidence="13">BS1</strain>
    </source>
</reference>
<evidence type="ECO:0000256" key="3">
    <source>
        <dbReference type="ARBA" id="ARBA00006490"/>
    </source>
</evidence>
<evidence type="ECO:0000256" key="1">
    <source>
        <dbReference type="ARBA" id="ARBA00001933"/>
    </source>
</evidence>
<keyword evidence="6" id="KW-0479">Metal-binding</keyword>
<evidence type="ECO:0000256" key="5">
    <source>
        <dbReference type="ARBA" id="ARBA00022679"/>
    </source>
</evidence>
<dbReference type="KEGG" id="cpb:Cphamn1_2232"/>
<dbReference type="PANTHER" id="PTHR11601:SF34">
    <property type="entry name" value="CYSTEINE DESULFURASE"/>
    <property type="match status" value="1"/>
</dbReference>
<protein>
    <recommendedName>
        <fullName evidence="4">cysteine desulfurase</fullName>
        <ecNumber evidence="4">2.8.1.7</ecNumber>
    </recommendedName>
</protein>
<dbReference type="InterPro" id="IPR015422">
    <property type="entry name" value="PyrdxlP-dep_Trfase_small"/>
</dbReference>
<keyword evidence="13" id="KW-0032">Aminotransferase</keyword>
<dbReference type="FunFam" id="3.40.640.10:FF:000084">
    <property type="entry name" value="IscS-like cysteine desulfurase"/>
    <property type="match status" value="1"/>
</dbReference>
<evidence type="ECO:0000256" key="11">
    <source>
        <dbReference type="RuleBase" id="RU004504"/>
    </source>
</evidence>
<evidence type="ECO:0000256" key="8">
    <source>
        <dbReference type="ARBA" id="ARBA00023004"/>
    </source>
</evidence>
<dbReference type="HOGENOM" id="CLU_003433_0_0_10"/>
<dbReference type="GO" id="GO:0051536">
    <property type="term" value="F:iron-sulfur cluster binding"/>
    <property type="evidence" value="ECO:0007669"/>
    <property type="project" value="UniProtKB-KW"/>
</dbReference>
<feature type="domain" description="Aminotransferase class V" evidence="12">
    <location>
        <begin position="6"/>
        <end position="373"/>
    </location>
</feature>
<dbReference type="PROSITE" id="PS00595">
    <property type="entry name" value="AA_TRANSFER_CLASS_5"/>
    <property type="match status" value="1"/>
</dbReference>
<dbReference type="EC" id="2.8.1.7" evidence="4"/>
<dbReference type="Pfam" id="PF00266">
    <property type="entry name" value="Aminotran_5"/>
    <property type="match status" value="1"/>
</dbReference>
<organism evidence="13">
    <name type="scientific">Chlorobium phaeobacteroides (strain BS1)</name>
    <dbReference type="NCBI Taxonomy" id="331678"/>
    <lineage>
        <taxon>Bacteria</taxon>
        <taxon>Pseudomonadati</taxon>
        <taxon>Chlorobiota</taxon>
        <taxon>Chlorobiia</taxon>
        <taxon>Chlorobiales</taxon>
        <taxon>Chlorobiaceae</taxon>
        <taxon>Chlorobium/Pelodictyon group</taxon>
        <taxon>Chlorobium</taxon>
    </lineage>
</organism>
<dbReference type="GO" id="GO:0008483">
    <property type="term" value="F:transaminase activity"/>
    <property type="evidence" value="ECO:0007669"/>
    <property type="project" value="UniProtKB-KW"/>
</dbReference>
<evidence type="ECO:0000256" key="9">
    <source>
        <dbReference type="ARBA" id="ARBA00023014"/>
    </source>
</evidence>
<dbReference type="GO" id="GO:0031071">
    <property type="term" value="F:cysteine desulfurase activity"/>
    <property type="evidence" value="ECO:0007669"/>
    <property type="project" value="UniProtKB-EC"/>
</dbReference>
<keyword evidence="9" id="KW-0411">Iron-sulfur</keyword>
<dbReference type="GO" id="GO:0046872">
    <property type="term" value="F:metal ion binding"/>
    <property type="evidence" value="ECO:0007669"/>
    <property type="project" value="UniProtKB-KW"/>
</dbReference>
<dbReference type="InterPro" id="IPR000192">
    <property type="entry name" value="Aminotrans_V_dom"/>
</dbReference>
<comment type="similarity">
    <text evidence="3">Belongs to the class-V pyridoxal-phosphate-dependent aminotransferase family. NifS/IscS subfamily.</text>
</comment>
<accession>B3ENP8</accession>
<dbReference type="STRING" id="331678.Cphamn1_2232"/>
<dbReference type="AlphaFoldDB" id="B3ENP8"/>
<dbReference type="PIRSF" id="PIRSF005572">
    <property type="entry name" value="NifS"/>
    <property type="match status" value="1"/>
</dbReference>
<dbReference type="InterPro" id="IPR015424">
    <property type="entry name" value="PyrdxlP-dep_Trfase"/>
</dbReference>
<evidence type="ECO:0000256" key="10">
    <source>
        <dbReference type="ARBA" id="ARBA00050776"/>
    </source>
</evidence>
<keyword evidence="5 13" id="KW-0808">Transferase</keyword>
<dbReference type="InterPro" id="IPR020578">
    <property type="entry name" value="Aminotrans_V_PyrdxlP_BS"/>
</dbReference>
<evidence type="ECO:0000256" key="2">
    <source>
        <dbReference type="ARBA" id="ARBA00003120"/>
    </source>
</evidence>
<evidence type="ECO:0000256" key="7">
    <source>
        <dbReference type="ARBA" id="ARBA00022898"/>
    </source>
</evidence>
<dbReference type="InterPro" id="IPR016454">
    <property type="entry name" value="Cysteine_dSase"/>
</dbReference>
<comment type="catalytic activity">
    <reaction evidence="10">
        <text>(sulfur carrier)-H + L-cysteine = (sulfur carrier)-SH + L-alanine</text>
        <dbReference type="Rhea" id="RHEA:43892"/>
        <dbReference type="Rhea" id="RHEA-COMP:14737"/>
        <dbReference type="Rhea" id="RHEA-COMP:14739"/>
        <dbReference type="ChEBI" id="CHEBI:29917"/>
        <dbReference type="ChEBI" id="CHEBI:35235"/>
        <dbReference type="ChEBI" id="CHEBI:57972"/>
        <dbReference type="ChEBI" id="CHEBI:64428"/>
        <dbReference type="EC" id="2.8.1.7"/>
    </reaction>
</comment>
<keyword evidence="7" id="KW-0663">Pyridoxal phosphate</keyword>
<evidence type="ECO:0000259" key="12">
    <source>
        <dbReference type="Pfam" id="PF00266"/>
    </source>
</evidence>
<comment type="cofactor">
    <cofactor evidence="1 11">
        <name>pyridoxal 5'-phosphate</name>
        <dbReference type="ChEBI" id="CHEBI:597326"/>
    </cofactor>
</comment>
<sequence length="401" mass="43506">MGIQRVYLDNNATTPLHPEVKREMVEAMDMFGNPSSMHAFGREARANVEHARKTVAEFIGAHEDEIVFVGSGSEANNTVLSLFACASNLCLPGFKARTTIITSRIEHPCVLETSECLAHKGTTVKFLDVDEYGRIDMDQLKEYLTDDVGLVSVMTANNEIGTIQDIAEITRLAHENGSLMHTDAVQAVGKMPVNVNDLGVDFLTMSAHKIYGPKGIGALFVRKGTPYCPFIRGGHQEKGRRAGTENTLGIMGMAKAVEMRALEMEEEAKRFAVMKEALKKGIEESIDDVFFNGHPTKSMPNTLNVSFPGAEGEAILLYLDLEGIAVSTGSACASGSLDPSHVLLATGSNAERAHGSIRISMGRETTMDEITYLLEVLPGIIGRIRTMSTAYIKGEEHVAAK</sequence>
<evidence type="ECO:0000256" key="6">
    <source>
        <dbReference type="ARBA" id="ARBA00022723"/>
    </source>
</evidence>
<proteinExistence type="inferred from homology"/>
<dbReference type="Gene3D" id="3.90.1150.10">
    <property type="entry name" value="Aspartate Aminotransferase, domain 1"/>
    <property type="match status" value="1"/>
</dbReference>
<name>B3ENP8_CHLPB</name>
<dbReference type="SUPFAM" id="SSF53383">
    <property type="entry name" value="PLP-dependent transferases"/>
    <property type="match status" value="1"/>
</dbReference>
<dbReference type="eggNOG" id="COG1104">
    <property type="taxonomic scope" value="Bacteria"/>
</dbReference>
<comment type="function">
    <text evidence="2">Catalyzes the removal of elemental sulfur atoms from cysteine to produce alanine. Seems to participate in the biosynthesis of the nitrogenase metalloclusters by providing the inorganic sulfur required for the Fe-S core formation.</text>
</comment>
<dbReference type="Gene3D" id="3.40.640.10">
    <property type="entry name" value="Type I PLP-dependent aspartate aminotransferase-like (Major domain)"/>
    <property type="match status" value="1"/>
</dbReference>
<dbReference type="Gene3D" id="1.10.260.50">
    <property type="match status" value="1"/>
</dbReference>
<dbReference type="OrthoDB" id="9804366at2"/>
<dbReference type="InterPro" id="IPR015421">
    <property type="entry name" value="PyrdxlP-dep_Trfase_major"/>
</dbReference>
<dbReference type="PANTHER" id="PTHR11601">
    <property type="entry name" value="CYSTEINE DESULFURYLASE FAMILY MEMBER"/>
    <property type="match status" value="1"/>
</dbReference>
<keyword evidence="8" id="KW-0408">Iron</keyword>
<dbReference type="EMBL" id="CP001101">
    <property type="protein sequence ID" value="ACE05137.1"/>
    <property type="molecule type" value="Genomic_DNA"/>
</dbReference>
<evidence type="ECO:0000313" key="13">
    <source>
        <dbReference type="EMBL" id="ACE05137.1"/>
    </source>
</evidence>
<evidence type="ECO:0000256" key="4">
    <source>
        <dbReference type="ARBA" id="ARBA00012239"/>
    </source>
</evidence>
<gene>
    <name evidence="13" type="ordered locus">Cphamn1_2232</name>
</gene>